<evidence type="ECO:0000256" key="1">
    <source>
        <dbReference type="SAM" id="MobiDB-lite"/>
    </source>
</evidence>
<dbReference type="Pfam" id="PF02470">
    <property type="entry name" value="MlaD"/>
    <property type="match status" value="1"/>
</dbReference>
<evidence type="ECO:0000313" key="3">
    <source>
        <dbReference type="EMBL" id="MBB4662680.1"/>
    </source>
</evidence>
<sequence length="446" mass="47704">MTVARAAALGALLLVVAVVAIVLLGGGGGQQYRLIFQTAGQLVRGNDVQIGGRRIGNVDEIELTDDNLAAVTITVDEPYAPLHEGTTAEIRLASLSSVANRYISLSPGPNNAPELSDGATLGVEDTTTVVDLDQLFNTLDERTRRGLQEVFKGGATQYAGKEREVSEAAKYFSPALSATTRLVREMSRDDRILEDAIVSTARVLASVSERRTELTQMVGSLNAMFGAIADQNENFSQALAEAPGTLKEANTTFRDVRAALDDLDPLVAASKPATVDLDRFFREFRPLVDAAVPTFEDLSAFVNTPGPGNDATDLVRMQPRLQQVGSPSFRNSVRAMRMGQPVVDFLRPYTPELVGWLQSTGQAAANYDANGHYVRALPIFGAFRYVQGADGSQTLQPVSPDQRFAGQRGDALRRCPGSGSQARPDGSNPWDAPGGDCDPSDLPPGP</sequence>
<dbReference type="PANTHER" id="PTHR33371">
    <property type="entry name" value="INTERMEMBRANE PHOSPHOLIPID TRANSPORT SYSTEM BINDING PROTEIN MLAD-RELATED"/>
    <property type="match status" value="1"/>
</dbReference>
<dbReference type="PANTHER" id="PTHR33371:SF4">
    <property type="entry name" value="INTERMEMBRANE PHOSPHOLIPID TRANSPORT SYSTEM BINDING PROTEIN MLAD"/>
    <property type="match status" value="1"/>
</dbReference>
<evidence type="ECO:0000259" key="2">
    <source>
        <dbReference type="Pfam" id="PF02470"/>
    </source>
</evidence>
<dbReference type="AlphaFoldDB" id="A0A840IFG0"/>
<name>A0A840IFG0_9ACTN</name>
<accession>A0A840IFG0</accession>
<dbReference type="EMBL" id="JACHNU010000002">
    <property type="protein sequence ID" value="MBB4662680.1"/>
    <property type="molecule type" value="Genomic_DNA"/>
</dbReference>
<gene>
    <name evidence="3" type="ORF">BDZ31_002266</name>
</gene>
<comment type="caution">
    <text evidence="3">The sequence shown here is derived from an EMBL/GenBank/DDBJ whole genome shotgun (WGS) entry which is preliminary data.</text>
</comment>
<proteinExistence type="predicted"/>
<organism evidence="3 4">
    <name type="scientific">Conexibacter arvalis</name>
    <dbReference type="NCBI Taxonomy" id="912552"/>
    <lineage>
        <taxon>Bacteria</taxon>
        <taxon>Bacillati</taxon>
        <taxon>Actinomycetota</taxon>
        <taxon>Thermoleophilia</taxon>
        <taxon>Solirubrobacterales</taxon>
        <taxon>Conexibacteraceae</taxon>
        <taxon>Conexibacter</taxon>
    </lineage>
</organism>
<dbReference type="Proteomes" id="UP000585272">
    <property type="component" value="Unassembled WGS sequence"/>
</dbReference>
<dbReference type="RefSeq" id="WP_183342039.1">
    <property type="nucleotide sequence ID" value="NZ_JACHNU010000002.1"/>
</dbReference>
<dbReference type="InterPro" id="IPR003399">
    <property type="entry name" value="Mce/MlaD"/>
</dbReference>
<protein>
    <submittedName>
        <fullName evidence="3">Phospholipid/cholesterol/gamma-HCH transport system substrate-binding protein</fullName>
    </submittedName>
</protein>
<reference evidence="3 4" key="1">
    <citation type="submission" date="2020-08" db="EMBL/GenBank/DDBJ databases">
        <title>Genomic Encyclopedia of Archaeal and Bacterial Type Strains, Phase II (KMG-II): from individual species to whole genera.</title>
        <authorList>
            <person name="Goeker M."/>
        </authorList>
    </citation>
    <scope>NUCLEOTIDE SEQUENCE [LARGE SCALE GENOMIC DNA]</scope>
    <source>
        <strain evidence="3 4">DSM 23288</strain>
    </source>
</reference>
<dbReference type="InterPro" id="IPR052336">
    <property type="entry name" value="MlaD_Phospholipid_Transporter"/>
</dbReference>
<evidence type="ECO:0000313" key="4">
    <source>
        <dbReference type="Proteomes" id="UP000585272"/>
    </source>
</evidence>
<keyword evidence="4" id="KW-1185">Reference proteome</keyword>
<feature type="region of interest" description="Disordered" evidence="1">
    <location>
        <begin position="393"/>
        <end position="446"/>
    </location>
</feature>
<feature type="domain" description="Mce/MlaD" evidence="2">
    <location>
        <begin position="29"/>
        <end position="108"/>
    </location>
</feature>